<evidence type="ECO:0008006" key="3">
    <source>
        <dbReference type="Google" id="ProtNLM"/>
    </source>
</evidence>
<comment type="caution">
    <text evidence="1">The sequence shown here is derived from an EMBL/GenBank/DDBJ whole genome shotgun (WGS) entry which is preliminary data.</text>
</comment>
<name>A0A918GRH5_9PSEU</name>
<sequence>MSTITRHPTDYELARRHVEALVVKEKIAVERARQHLDQLYFAHTRALRHAAYRSVFDPNGSSIEFWDSIVLATQAGAGIFAYAMTDGDGVDMVIGEPVRVPAAGNGVHADPGMWLDAHHLAVACRDKKLLDLLCSVPAKVLHGSGATGDEFLYLWVEVLKSYWRRDPKVLTMLNTALDAMNTDKLLMGKTRALRLHYPAMKLFNYIVQHDTDGVNRELAFALEQHKKYWGQNDRANEPDGLLALAPLAMACIAYDLDLGLTVESDYIPRALVEGVRVGE</sequence>
<keyword evidence="2" id="KW-1185">Reference proteome</keyword>
<dbReference type="EMBL" id="BMRB01000007">
    <property type="protein sequence ID" value="GGS54466.1"/>
    <property type="molecule type" value="Genomic_DNA"/>
</dbReference>
<organism evidence="1 2">
    <name type="scientific">Actinokineospora fastidiosa</name>
    <dbReference type="NCBI Taxonomy" id="1816"/>
    <lineage>
        <taxon>Bacteria</taxon>
        <taxon>Bacillati</taxon>
        <taxon>Actinomycetota</taxon>
        <taxon>Actinomycetes</taxon>
        <taxon>Pseudonocardiales</taxon>
        <taxon>Pseudonocardiaceae</taxon>
        <taxon>Actinokineospora</taxon>
    </lineage>
</organism>
<evidence type="ECO:0000313" key="2">
    <source>
        <dbReference type="Proteomes" id="UP000660680"/>
    </source>
</evidence>
<proteinExistence type="predicted"/>
<protein>
    <recommendedName>
        <fullName evidence="3">Immunity protein 49</fullName>
    </recommendedName>
</protein>
<dbReference type="Pfam" id="PF15575">
    <property type="entry name" value="Imm49"/>
    <property type="match status" value="1"/>
</dbReference>
<reference evidence="1" key="2">
    <citation type="submission" date="2020-09" db="EMBL/GenBank/DDBJ databases">
        <authorList>
            <person name="Sun Q."/>
            <person name="Ohkuma M."/>
        </authorList>
    </citation>
    <scope>NUCLEOTIDE SEQUENCE</scope>
    <source>
        <strain evidence="1">JCM 3276</strain>
    </source>
</reference>
<dbReference type="Proteomes" id="UP000660680">
    <property type="component" value="Unassembled WGS sequence"/>
</dbReference>
<dbReference type="RefSeq" id="WP_189213698.1">
    <property type="nucleotide sequence ID" value="NZ_BMRB01000007.1"/>
</dbReference>
<accession>A0A918GRH5</accession>
<gene>
    <name evidence="1" type="ORF">GCM10010171_57010</name>
</gene>
<reference evidence="1" key="1">
    <citation type="journal article" date="2014" name="Int. J. Syst. Evol. Microbiol.">
        <title>Complete genome sequence of Corynebacterium casei LMG S-19264T (=DSM 44701T), isolated from a smear-ripened cheese.</title>
        <authorList>
            <consortium name="US DOE Joint Genome Institute (JGI-PGF)"/>
            <person name="Walter F."/>
            <person name="Albersmeier A."/>
            <person name="Kalinowski J."/>
            <person name="Ruckert C."/>
        </authorList>
    </citation>
    <scope>NUCLEOTIDE SEQUENCE</scope>
    <source>
        <strain evidence="1">JCM 3276</strain>
    </source>
</reference>
<dbReference type="AlphaFoldDB" id="A0A918GRH5"/>
<dbReference type="InterPro" id="IPR029074">
    <property type="entry name" value="Imm49"/>
</dbReference>
<evidence type="ECO:0000313" key="1">
    <source>
        <dbReference type="EMBL" id="GGS54466.1"/>
    </source>
</evidence>